<evidence type="ECO:0000313" key="2">
    <source>
        <dbReference type="Proteomes" id="UP000014500"/>
    </source>
</evidence>
<organism evidence="1 2">
    <name type="scientific">Strigamia maritima</name>
    <name type="common">European centipede</name>
    <name type="synonym">Geophilus maritimus</name>
    <dbReference type="NCBI Taxonomy" id="126957"/>
    <lineage>
        <taxon>Eukaryota</taxon>
        <taxon>Metazoa</taxon>
        <taxon>Ecdysozoa</taxon>
        <taxon>Arthropoda</taxon>
        <taxon>Myriapoda</taxon>
        <taxon>Chilopoda</taxon>
        <taxon>Pleurostigmophora</taxon>
        <taxon>Geophilomorpha</taxon>
        <taxon>Linotaeniidae</taxon>
        <taxon>Strigamia</taxon>
    </lineage>
</organism>
<dbReference type="Proteomes" id="UP000014500">
    <property type="component" value="Unassembled WGS sequence"/>
</dbReference>
<proteinExistence type="predicted"/>
<name>T1IWX1_STRMM</name>
<dbReference type="EnsemblMetazoa" id="SMAR005698-RA">
    <property type="protein sequence ID" value="SMAR005698-PA"/>
    <property type="gene ID" value="SMAR005698"/>
</dbReference>
<dbReference type="EMBL" id="JH431633">
    <property type="status" value="NOT_ANNOTATED_CDS"/>
    <property type="molecule type" value="Genomic_DNA"/>
</dbReference>
<keyword evidence="2" id="KW-1185">Reference proteome</keyword>
<reference evidence="2" key="1">
    <citation type="submission" date="2011-05" db="EMBL/GenBank/DDBJ databases">
        <authorList>
            <person name="Richards S.R."/>
            <person name="Qu J."/>
            <person name="Jiang H."/>
            <person name="Jhangiani S.N."/>
            <person name="Agravi P."/>
            <person name="Goodspeed R."/>
            <person name="Gross S."/>
            <person name="Mandapat C."/>
            <person name="Jackson L."/>
            <person name="Mathew T."/>
            <person name="Pu L."/>
            <person name="Thornton R."/>
            <person name="Saada N."/>
            <person name="Wilczek-Boney K.B."/>
            <person name="Lee S."/>
            <person name="Kovar C."/>
            <person name="Wu Y."/>
            <person name="Scherer S.E."/>
            <person name="Worley K.C."/>
            <person name="Muzny D.M."/>
            <person name="Gibbs R."/>
        </authorList>
    </citation>
    <scope>NUCLEOTIDE SEQUENCE</scope>
    <source>
        <strain evidence="2">Brora</strain>
    </source>
</reference>
<protein>
    <submittedName>
        <fullName evidence="1">Uncharacterized protein</fullName>
    </submittedName>
</protein>
<evidence type="ECO:0000313" key="1">
    <source>
        <dbReference type="EnsemblMetazoa" id="SMAR005698-PA"/>
    </source>
</evidence>
<reference evidence="1" key="2">
    <citation type="submission" date="2015-02" db="UniProtKB">
        <authorList>
            <consortium name="EnsemblMetazoa"/>
        </authorList>
    </citation>
    <scope>IDENTIFICATION</scope>
</reference>
<sequence>VAIDIRWQIASRELSIHRKSDNVQHRRTLKRTHCEIFLCSDELWSRTRDVKSTEEIMTLADDSTVCRVICVITMQIATRVHIAGRYTDTRARDIAGRHTDIAGRHTGQDFDTGLSPKFSLKGRYAAKFFFKTG</sequence>
<accession>T1IWX1</accession>
<dbReference type="HOGENOM" id="CLU_2006779_0_0_1"/>
<dbReference type="AlphaFoldDB" id="T1IWX1"/>